<keyword evidence="2" id="KW-1185">Reference proteome</keyword>
<dbReference type="InterPro" id="IPR000639">
    <property type="entry name" value="Epox_hydrolase-like"/>
</dbReference>
<dbReference type="PANTHER" id="PTHR43798:SF5">
    <property type="entry name" value="MONOACYLGLYCEROL LIPASE ABHD6"/>
    <property type="match status" value="1"/>
</dbReference>
<dbReference type="STRING" id="1793.AWC04_05180"/>
<dbReference type="InterPro" id="IPR000073">
    <property type="entry name" value="AB_hydrolase_1"/>
</dbReference>
<protein>
    <submittedName>
        <fullName evidence="1">Alpha/beta hydrolase</fullName>
    </submittedName>
</protein>
<comment type="caution">
    <text evidence="1">The sequence shown here is derived from an EMBL/GenBank/DDBJ whole genome shotgun (WGS) entry which is preliminary data.</text>
</comment>
<dbReference type="Gene3D" id="3.40.50.1820">
    <property type="entry name" value="alpha/beta hydrolase"/>
    <property type="match status" value="1"/>
</dbReference>
<dbReference type="SUPFAM" id="SSF53474">
    <property type="entry name" value="alpha/beta-Hydrolases"/>
    <property type="match status" value="1"/>
</dbReference>
<dbReference type="GO" id="GO:0016020">
    <property type="term" value="C:membrane"/>
    <property type="evidence" value="ECO:0007669"/>
    <property type="project" value="TreeGrafter"/>
</dbReference>
<keyword evidence="1" id="KW-0378">Hydrolase</keyword>
<dbReference type="PRINTS" id="PR00111">
    <property type="entry name" value="ABHYDROLASE"/>
</dbReference>
<accession>A0A1X1RIG9</accession>
<proteinExistence type="predicted"/>
<dbReference type="GO" id="GO:0046464">
    <property type="term" value="P:acylglycerol catabolic process"/>
    <property type="evidence" value="ECO:0007669"/>
    <property type="project" value="TreeGrafter"/>
</dbReference>
<dbReference type="AlphaFoldDB" id="A0A1X1RIG9"/>
<dbReference type="InterPro" id="IPR050266">
    <property type="entry name" value="AB_hydrolase_sf"/>
</dbReference>
<dbReference type="PANTHER" id="PTHR43798">
    <property type="entry name" value="MONOACYLGLYCEROL LIPASE"/>
    <property type="match status" value="1"/>
</dbReference>
<dbReference type="OrthoDB" id="5902829at2"/>
<dbReference type="RefSeq" id="WP_085093747.1">
    <property type="nucleotide sequence ID" value="NZ_AP022603.1"/>
</dbReference>
<gene>
    <name evidence="1" type="ORF">AWC04_05180</name>
</gene>
<evidence type="ECO:0000313" key="1">
    <source>
        <dbReference type="EMBL" id="ORV06831.1"/>
    </source>
</evidence>
<dbReference type="EMBL" id="LQOJ01000020">
    <property type="protein sequence ID" value="ORV06831.1"/>
    <property type="molecule type" value="Genomic_DNA"/>
</dbReference>
<evidence type="ECO:0000313" key="2">
    <source>
        <dbReference type="Proteomes" id="UP000193484"/>
    </source>
</evidence>
<dbReference type="Proteomes" id="UP000193484">
    <property type="component" value="Unassembled WGS sequence"/>
</dbReference>
<dbReference type="GO" id="GO:0047372">
    <property type="term" value="F:monoacylglycerol lipase activity"/>
    <property type="evidence" value="ECO:0007669"/>
    <property type="project" value="TreeGrafter"/>
</dbReference>
<sequence length="292" mass="31238">MTADRREIALPDVRVSYLSWTGPDPAGPVVVLLHGAGVDSAELSWGQIGPGLAAAGYRVIAPDHPGFGHSPAAPWSMTQDRLVGYVGDFVDALRLDRYAIGGLSLGGGMAIGHVLARPQRVERAMLLASYGLMPRLTDGPLSLPRQLLTWLAVRSGLLETATRALAGAGWTLDWSLAQIVRDPARRTPELAAAVRAATRSGRGMAEFAQWQRDQVRWNRQATDYTPALPGFARPALIIHGTADTGVPWRRAVAAADLIPAATALILPGAGHWVQRDRPTEVLAAMTDFLARS</sequence>
<dbReference type="Pfam" id="PF00561">
    <property type="entry name" value="Abhydrolase_1"/>
    <property type="match status" value="1"/>
</dbReference>
<dbReference type="PRINTS" id="PR00412">
    <property type="entry name" value="EPOXHYDRLASE"/>
</dbReference>
<reference evidence="1 2" key="1">
    <citation type="submission" date="2016-01" db="EMBL/GenBank/DDBJ databases">
        <title>The new phylogeny of the genus Mycobacterium.</title>
        <authorList>
            <person name="Tarcisio F."/>
            <person name="Conor M."/>
            <person name="Antonella G."/>
            <person name="Elisabetta G."/>
            <person name="Giulia F.S."/>
            <person name="Sara T."/>
            <person name="Anna F."/>
            <person name="Clotilde B."/>
            <person name="Roberto B."/>
            <person name="Veronica D.S."/>
            <person name="Fabio R."/>
            <person name="Monica P."/>
            <person name="Olivier J."/>
            <person name="Enrico T."/>
            <person name="Nicola S."/>
        </authorList>
    </citation>
    <scope>NUCLEOTIDE SEQUENCE [LARGE SCALE GENOMIC DNA]</scope>
    <source>
        <strain evidence="1 2">DSM 44179</strain>
    </source>
</reference>
<dbReference type="InterPro" id="IPR029058">
    <property type="entry name" value="AB_hydrolase_fold"/>
</dbReference>
<name>A0A1X1RIG9_MYCFA</name>
<organism evidence="1 2">
    <name type="scientific">Mycolicibacterium fallax</name>
    <name type="common">Mycobacterium fallax</name>
    <dbReference type="NCBI Taxonomy" id="1793"/>
    <lineage>
        <taxon>Bacteria</taxon>
        <taxon>Bacillati</taxon>
        <taxon>Actinomycetota</taxon>
        <taxon>Actinomycetes</taxon>
        <taxon>Mycobacteriales</taxon>
        <taxon>Mycobacteriaceae</taxon>
        <taxon>Mycolicibacterium</taxon>
    </lineage>
</organism>